<sequence length="555" mass="63738">MERTVLAAARVHPAPRAARKSEWLRSALAHHHCPDVGAENEIVVLATGIDQYLQEVFHHLAFPNQEDSVSGEDFAALCAVLGLDAARTDMDEEFRDVCAALPDQMSFKEFHSRLCAFFRARTAAQSAWRLPVSEDTELVERQIRLRWPRYRRRKCVSFDLTRDQSGAVNRSMKHRTPEQVHEPEEVAALRELVEDLRSALQGSDARCLALEVALRRERSSRITFPSDCKSPESYDASVKPNPAQRLQLHHSGAQRDGAKEAQRRWNDGDPVLRELKLIRSSRDGQLEEAIKFNQRLEEELHWAYQEVRKLQAMESSLRKENIQIRRRAEKAREALRVGLQRVRLIQEQAQAVPQLQSRISQLEAELYRGRNTSNTPDHSEDSCNQTEKHPEVLPPEAECLQRAVEGRAASDEEEDDRGLKEVKRHACHLLGCGKGCQNSAAHQFLSQSHVQEKNSEHPDKDSRSCCSRMELLKKKPDVSCDKDKRSDRLQDKEKTRLEDKFRDSLSLLLQFHNQASKKYVLKNVVKRSIICCFSSIQKPFVFPSRKRPAESWRSL</sequence>
<dbReference type="Pfam" id="PF15799">
    <property type="entry name" value="CCD48"/>
    <property type="match status" value="2"/>
</dbReference>
<protein>
    <submittedName>
        <fullName evidence="2">EF-hand and coiled-coil domain-containing protein 1</fullName>
    </submittedName>
</protein>
<evidence type="ECO:0000256" key="1">
    <source>
        <dbReference type="SAM" id="MobiDB-lite"/>
    </source>
</evidence>
<proteinExistence type="predicted"/>
<evidence type="ECO:0000313" key="2">
    <source>
        <dbReference type="EMBL" id="KAF6728586.1"/>
    </source>
</evidence>
<organism evidence="2 3">
    <name type="scientific">Oryzias melastigma</name>
    <name type="common">Marine medaka</name>
    <dbReference type="NCBI Taxonomy" id="30732"/>
    <lineage>
        <taxon>Eukaryota</taxon>
        <taxon>Metazoa</taxon>
        <taxon>Chordata</taxon>
        <taxon>Craniata</taxon>
        <taxon>Vertebrata</taxon>
        <taxon>Euteleostomi</taxon>
        <taxon>Actinopterygii</taxon>
        <taxon>Neopterygii</taxon>
        <taxon>Teleostei</taxon>
        <taxon>Neoteleostei</taxon>
        <taxon>Acanthomorphata</taxon>
        <taxon>Ovalentaria</taxon>
        <taxon>Atherinomorphae</taxon>
        <taxon>Beloniformes</taxon>
        <taxon>Adrianichthyidae</taxon>
        <taxon>Oryziinae</taxon>
        <taxon>Oryzias</taxon>
    </lineage>
</organism>
<reference evidence="2" key="1">
    <citation type="journal article" name="BMC Genomics">
        <title>Long-read sequencing and de novo genome assembly of marine medaka (Oryzias melastigma).</title>
        <authorList>
            <person name="Liang P."/>
            <person name="Saqib H.S.A."/>
            <person name="Ni X."/>
            <person name="Shen Y."/>
        </authorList>
    </citation>
    <scope>NUCLEOTIDE SEQUENCE</scope>
    <source>
        <strain evidence="2">Bigg-433</strain>
    </source>
</reference>
<evidence type="ECO:0000313" key="3">
    <source>
        <dbReference type="Proteomes" id="UP000646548"/>
    </source>
</evidence>
<comment type="caution">
    <text evidence="2">The sequence shown here is derived from an EMBL/GenBank/DDBJ whole genome shotgun (WGS) entry which is preliminary data.</text>
</comment>
<accession>A0A834FBN2</accession>
<dbReference type="AlphaFoldDB" id="A0A834FBN2"/>
<dbReference type="EMBL" id="WKFB01000277">
    <property type="protein sequence ID" value="KAF6728586.1"/>
    <property type="molecule type" value="Genomic_DNA"/>
</dbReference>
<name>A0A834FBN2_ORYME</name>
<feature type="compositionally biased region" description="Basic and acidic residues" evidence="1">
    <location>
        <begin position="377"/>
        <end position="391"/>
    </location>
</feature>
<dbReference type="InterPro" id="IPR031601">
    <property type="entry name" value="CCD48"/>
</dbReference>
<gene>
    <name evidence="2" type="ORF">FQA47_025575</name>
</gene>
<dbReference type="Proteomes" id="UP000646548">
    <property type="component" value="Unassembled WGS sequence"/>
</dbReference>
<feature type="region of interest" description="Disordered" evidence="1">
    <location>
        <begin position="369"/>
        <end position="395"/>
    </location>
</feature>